<evidence type="ECO:0000313" key="2">
    <source>
        <dbReference type="EMBL" id="AQG80387.1"/>
    </source>
</evidence>
<sequence length="200" mass="21015">MEKALLLLVVSIGISLSAQAQLRYGLTAGLQSAKMRFSGSGLSISTQGQVGVHLGAVAEFSLSEKFVLRPQFGLSLKGGRLLDDGDVLRTNLTYLELPVHLAYKHELASGNKLVGGIGPYFGFLLGGNSDGERIVTGEDLKGFDAGLSLMGGYEITDKNLTVNLFLNPGMANLVPGLNSSDVKATNSTFGLSVSYFLGGQ</sequence>
<dbReference type="KEGG" id="smon:AWR27_14285"/>
<dbReference type="AlphaFoldDB" id="A0A1P9WYC2"/>
<dbReference type="Pfam" id="PF13568">
    <property type="entry name" value="OMP_b-brl_2"/>
    <property type="match status" value="1"/>
</dbReference>
<proteinExistence type="predicted"/>
<organism evidence="2 3">
    <name type="scientific">Spirosoma montaniterrae</name>
    <dbReference type="NCBI Taxonomy" id="1178516"/>
    <lineage>
        <taxon>Bacteria</taxon>
        <taxon>Pseudomonadati</taxon>
        <taxon>Bacteroidota</taxon>
        <taxon>Cytophagia</taxon>
        <taxon>Cytophagales</taxon>
        <taxon>Cytophagaceae</taxon>
        <taxon>Spirosoma</taxon>
    </lineage>
</organism>
<dbReference type="STRING" id="1178516.AWR27_14285"/>
<reference evidence="2 3" key="1">
    <citation type="submission" date="2016-01" db="EMBL/GenBank/DDBJ databases">
        <authorList>
            <person name="Oliw E.H."/>
        </authorList>
    </citation>
    <scope>NUCLEOTIDE SEQUENCE [LARGE SCALE GENOMIC DNA]</scope>
    <source>
        <strain evidence="2 3">DY10</strain>
    </source>
</reference>
<feature type="domain" description="Outer membrane protein beta-barrel" evidence="1">
    <location>
        <begin position="19"/>
        <end position="173"/>
    </location>
</feature>
<dbReference type="EMBL" id="CP014263">
    <property type="protein sequence ID" value="AQG80387.1"/>
    <property type="molecule type" value="Genomic_DNA"/>
</dbReference>
<dbReference type="OrthoDB" id="1429208at2"/>
<keyword evidence="3" id="KW-1185">Reference proteome</keyword>
<gene>
    <name evidence="2" type="ORF">AWR27_14285</name>
</gene>
<dbReference type="InterPro" id="IPR025665">
    <property type="entry name" value="Beta-barrel_OMP_2"/>
</dbReference>
<dbReference type="RefSeq" id="WP_077131814.1">
    <property type="nucleotide sequence ID" value="NZ_CP014263.1"/>
</dbReference>
<evidence type="ECO:0000313" key="3">
    <source>
        <dbReference type="Proteomes" id="UP000187941"/>
    </source>
</evidence>
<dbReference type="Proteomes" id="UP000187941">
    <property type="component" value="Chromosome"/>
</dbReference>
<name>A0A1P9WYC2_9BACT</name>
<protein>
    <recommendedName>
        <fullName evidence="1">Outer membrane protein beta-barrel domain-containing protein</fullName>
    </recommendedName>
</protein>
<evidence type="ECO:0000259" key="1">
    <source>
        <dbReference type="Pfam" id="PF13568"/>
    </source>
</evidence>
<accession>A0A1P9WYC2</accession>